<evidence type="ECO:0000256" key="1">
    <source>
        <dbReference type="ARBA" id="ARBA00004141"/>
    </source>
</evidence>
<evidence type="ECO:0000259" key="8">
    <source>
        <dbReference type="Pfam" id="PF12698"/>
    </source>
</evidence>
<evidence type="ECO:0000256" key="5">
    <source>
        <dbReference type="SAM" id="Coils"/>
    </source>
</evidence>
<feature type="transmembrane region" description="Helical" evidence="6">
    <location>
        <begin position="531"/>
        <end position="549"/>
    </location>
</feature>
<keyword evidence="10" id="KW-1185">Reference proteome</keyword>
<evidence type="ECO:0000259" key="7">
    <source>
        <dbReference type="Pfam" id="PF01061"/>
    </source>
</evidence>
<evidence type="ECO:0000256" key="6">
    <source>
        <dbReference type="SAM" id="Phobius"/>
    </source>
</evidence>
<feature type="transmembrane region" description="Helical" evidence="6">
    <location>
        <begin position="569"/>
        <end position="590"/>
    </location>
</feature>
<feature type="transmembrane region" description="Helical" evidence="6">
    <location>
        <begin position="630"/>
        <end position="649"/>
    </location>
</feature>
<sequence>MKSVRIFFRDWKTIATNWVAAVLIGGLIFLPSLYAWLNIEASWDPYGQTNQLPIGVVNEDKGGTIRDRDIDVGSEVVESLKNNDSLDWHFTSRSKALDRLEYGDYYAVVIIPENFSAQLATVLNDEPKKAEIEYYVNEKVNAISPKITEKGASAIVEQITGEFISEVNGTIFSLFNEIGVTLEKDQSDIERFEGYVFQLEERLPEINRLVSDAYDESKDGQALLNKAGQMLPKATEVVGGSLHTIDETTKLLQAAEERLNQLAPKVEADLKRAQQIAHDINEFTSGLQGKDIDMSTGQELAKRLDDRVQESIERIGAVEAAIKQLQEQNREQQEEGEANNESSDQLNQALNDLQSLKTALQLIQTESNDIKGFLTDKQTVIDQFITNLNEKSKQTATQIDAFLKEYLETIEPRVLAEVSSAKKTMADARALLVEAQKTIPAVDKLISNTKGTLSEGQTLLVDVLNEYPYVNAKVNELADRIREFQKDADLRSIIDLLKNDPGAEKGFFAEPVVLNKNSMFPIENYGTGMTPFYTVLSLWVGALLLVSLLTTEVHHHEDYTERQIYYGKLLTFVSIGLAQTLIVTIGDIFILKVNIVHPLQFVLFGLLISAVFMTIVYTLVSVLGNVGKAVAIVFLVLQIAGSGGTYPIALLPKFFQTISPFLPFTYGVDLMREAVGGIVPERVMRDVLFLVLFGVLFLIIGTFLKKLLNKSVKRIMKKSEESGLFH</sequence>
<dbReference type="PANTHER" id="PTHR43077:SF10">
    <property type="entry name" value="TRANSPORT PERMEASE PROTEIN"/>
    <property type="match status" value="1"/>
</dbReference>
<organism evidence="9 10">
    <name type="scientific">Metabacillus niabensis</name>
    <dbReference type="NCBI Taxonomy" id="324854"/>
    <lineage>
        <taxon>Bacteria</taxon>
        <taxon>Bacillati</taxon>
        <taxon>Bacillota</taxon>
        <taxon>Bacilli</taxon>
        <taxon>Bacillales</taxon>
        <taxon>Bacillaceae</taxon>
        <taxon>Metabacillus</taxon>
    </lineage>
</organism>
<dbReference type="EMBL" id="JAUSTZ010000006">
    <property type="protein sequence ID" value="MDQ0226837.1"/>
    <property type="molecule type" value="Genomic_DNA"/>
</dbReference>
<dbReference type="InterPro" id="IPR017500">
    <property type="entry name" value="Phage_infect_YhgE_N"/>
</dbReference>
<dbReference type="Gene3D" id="3.40.1710.10">
    <property type="entry name" value="abc type-2 transporter like domain"/>
    <property type="match status" value="1"/>
</dbReference>
<dbReference type="InterPro" id="IPR017501">
    <property type="entry name" value="Phage_infect_YhgE_C"/>
</dbReference>
<dbReference type="InterPro" id="IPR013525">
    <property type="entry name" value="ABC2_TM"/>
</dbReference>
<feature type="transmembrane region" description="Helical" evidence="6">
    <location>
        <begin position="687"/>
        <end position="708"/>
    </location>
</feature>
<evidence type="ECO:0000256" key="3">
    <source>
        <dbReference type="ARBA" id="ARBA00022989"/>
    </source>
</evidence>
<accession>A0ABT9Z4U2</accession>
<dbReference type="NCBIfam" id="TIGR03061">
    <property type="entry name" value="pip_yhgE_Nterm"/>
    <property type="match status" value="1"/>
</dbReference>
<keyword evidence="2 6" id="KW-0812">Transmembrane</keyword>
<keyword evidence="5" id="KW-0175">Coiled coil</keyword>
<gene>
    <name evidence="9" type="ORF">J2S02_003182</name>
</gene>
<evidence type="ECO:0000313" key="9">
    <source>
        <dbReference type="EMBL" id="MDQ0226837.1"/>
    </source>
</evidence>
<dbReference type="Proteomes" id="UP001232245">
    <property type="component" value="Unassembled WGS sequence"/>
</dbReference>
<dbReference type="InterPro" id="IPR051328">
    <property type="entry name" value="T7SS_ABC-Transporter"/>
</dbReference>
<reference evidence="9 10" key="1">
    <citation type="submission" date="2023-07" db="EMBL/GenBank/DDBJ databases">
        <title>Genomic Encyclopedia of Type Strains, Phase IV (KMG-IV): sequencing the most valuable type-strain genomes for metagenomic binning, comparative biology and taxonomic classification.</title>
        <authorList>
            <person name="Goeker M."/>
        </authorList>
    </citation>
    <scope>NUCLEOTIDE SEQUENCE [LARGE SCALE GENOMIC DNA]</scope>
    <source>
        <strain evidence="9 10">DSM 17723</strain>
    </source>
</reference>
<dbReference type="PANTHER" id="PTHR43077">
    <property type="entry name" value="TRANSPORT PERMEASE YVFS-RELATED"/>
    <property type="match status" value="1"/>
</dbReference>
<evidence type="ECO:0000313" key="10">
    <source>
        <dbReference type="Proteomes" id="UP001232245"/>
    </source>
</evidence>
<protein>
    <submittedName>
        <fullName evidence="9">Membrane protein</fullName>
    </submittedName>
</protein>
<dbReference type="NCBIfam" id="TIGR03062">
    <property type="entry name" value="pip_yhgE_Cterm"/>
    <property type="match status" value="1"/>
</dbReference>
<comment type="caution">
    <text evidence="9">The sequence shown here is derived from an EMBL/GenBank/DDBJ whole genome shotgun (WGS) entry which is preliminary data.</text>
</comment>
<feature type="domain" description="ABC-2 type transporter transmembrane" evidence="7">
    <location>
        <begin position="562"/>
        <end position="673"/>
    </location>
</feature>
<evidence type="ECO:0000256" key="4">
    <source>
        <dbReference type="ARBA" id="ARBA00023136"/>
    </source>
</evidence>
<keyword evidence="3 6" id="KW-1133">Transmembrane helix</keyword>
<comment type="subcellular location">
    <subcellularLocation>
        <location evidence="1">Membrane</location>
        <topology evidence="1">Multi-pass membrane protein</topology>
    </subcellularLocation>
</comment>
<feature type="transmembrane region" description="Helical" evidence="6">
    <location>
        <begin position="602"/>
        <end position="623"/>
    </location>
</feature>
<dbReference type="RefSeq" id="WP_174880583.1">
    <property type="nucleotide sequence ID" value="NZ_CADEPK010000212.1"/>
</dbReference>
<feature type="domain" description="ABC-2 type transporter transmembrane" evidence="8">
    <location>
        <begin position="23"/>
        <end position="168"/>
    </location>
</feature>
<proteinExistence type="predicted"/>
<dbReference type="Pfam" id="PF12698">
    <property type="entry name" value="ABC2_membrane_3"/>
    <property type="match status" value="1"/>
</dbReference>
<evidence type="ECO:0000256" key="2">
    <source>
        <dbReference type="ARBA" id="ARBA00022692"/>
    </source>
</evidence>
<name>A0ABT9Z4U2_9BACI</name>
<keyword evidence="4 6" id="KW-0472">Membrane</keyword>
<dbReference type="Pfam" id="PF01061">
    <property type="entry name" value="ABC2_membrane"/>
    <property type="match status" value="1"/>
</dbReference>
<feature type="coiled-coil region" evidence="5">
    <location>
        <begin position="308"/>
        <end position="366"/>
    </location>
</feature>